<dbReference type="InterPro" id="IPR050565">
    <property type="entry name" value="LYPA1-2/EST-like"/>
</dbReference>
<sequence>MSASRAAAAVKGAVVFLHGSGDNGANFRAAMSAEPLVRNLQARGVRFEFPSANPIRYTIAGHVESVWFDRLSMEPSSPEQTETVERSVEQVELVIDDLVASGVPPSRVAVGGFSMGGGLALQLALRTKHGLAGVFSLSSYMCDRAKALRELEDGRRGPAASVPRIWMAHGADDDFVLPSWGKATSEALGGLGVDVSWREYAGLGHSLRGTDELADLEDFLCGQLGL</sequence>
<gene>
    <name evidence="4" type="ORF">HKI87_11g68030</name>
</gene>
<dbReference type="InterPro" id="IPR029058">
    <property type="entry name" value="AB_hydrolase_fold"/>
</dbReference>
<feature type="domain" description="Phospholipase/carboxylesterase/thioesterase" evidence="3">
    <location>
        <begin position="9"/>
        <end position="220"/>
    </location>
</feature>
<dbReference type="SUPFAM" id="SSF53474">
    <property type="entry name" value="alpha/beta-Hydrolases"/>
    <property type="match status" value="1"/>
</dbReference>
<dbReference type="Gene3D" id="3.40.50.1820">
    <property type="entry name" value="alpha/beta hydrolase"/>
    <property type="match status" value="1"/>
</dbReference>
<keyword evidence="5" id="KW-1185">Reference proteome</keyword>
<dbReference type="PANTHER" id="PTHR10655:SF17">
    <property type="entry name" value="LYSOPHOSPHOLIPASE-LIKE PROTEIN 1"/>
    <property type="match status" value="1"/>
</dbReference>
<reference evidence="4 5" key="1">
    <citation type="submission" date="2024-03" db="EMBL/GenBank/DDBJ databases">
        <title>Complete genome sequence of the green alga Chloropicon roscoffensis RCC1871.</title>
        <authorList>
            <person name="Lemieux C."/>
            <person name="Pombert J.-F."/>
            <person name="Otis C."/>
            <person name="Turmel M."/>
        </authorList>
    </citation>
    <scope>NUCLEOTIDE SEQUENCE [LARGE SCALE GENOMIC DNA]</scope>
    <source>
        <strain evidence="4 5">RCC1871</strain>
    </source>
</reference>
<accession>A0AAX4PGQ9</accession>
<dbReference type="GO" id="GO:0008474">
    <property type="term" value="F:palmitoyl-(protein) hydrolase activity"/>
    <property type="evidence" value="ECO:0007669"/>
    <property type="project" value="TreeGrafter"/>
</dbReference>
<proteinExistence type="inferred from homology"/>
<evidence type="ECO:0000256" key="1">
    <source>
        <dbReference type="ARBA" id="ARBA00006499"/>
    </source>
</evidence>
<dbReference type="Pfam" id="PF02230">
    <property type="entry name" value="Abhydrolase_2"/>
    <property type="match status" value="1"/>
</dbReference>
<dbReference type="Proteomes" id="UP001472866">
    <property type="component" value="Chromosome 11"/>
</dbReference>
<keyword evidence="2" id="KW-0378">Hydrolase</keyword>
<organism evidence="4 5">
    <name type="scientific">Chloropicon roscoffensis</name>
    <dbReference type="NCBI Taxonomy" id="1461544"/>
    <lineage>
        <taxon>Eukaryota</taxon>
        <taxon>Viridiplantae</taxon>
        <taxon>Chlorophyta</taxon>
        <taxon>Chloropicophyceae</taxon>
        <taxon>Chloropicales</taxon>
        <taxon>Chloropicaceae</taxon>
        <taxon>Chloropicon</taxon>
    </lineage>
</organism>
<dbReference type="GO" id="GO:0005737">
    <property type="term" value="C:cytoplasm"/>
    <property type="evidence" value="ECO:0007669"/>
    <property type="project" value="TreeGrafter"/>
</dbReference>
<dbReference type="InterPro" id="IPR003140">
    <property type="entry name" value="PLipase/COase/thioEstase"/>
</dbReference>
<dbReference type="EMBL" id="CP151511">
    <property type="protein sequence ID" value="WZN65246.1"/>
    <property type="molecule type" value="Genomic_DNA"/>
</dbReference>
<dbReference type="AlphaFoldDB" id="A0AAX4PGQ9"/>
<name>A0AAX4PGQ9_9CHLO</name>
<dbReference type="PANTHER" id="PTHR10655">
    <property type="entry name" value="LYSOPHOSPHOLIPASE-RELATED"/>
    <property type="match status" value="1"/>
</dbReference>
<comment type="similarity">
    <text evidence="1">Belongs to the AB hydrolase superfamily. AB hydrolase 2 family.</text>
</comment>
<protein>
    <submittedName>
        <fullName evidence="4">Phospholipase/carboxylesterase</fullName>
    </submittedName>
</protein>
<dbReference type="GO" id="GO:0052689">
    <property type="term" value="F:carboxylic ester hydrolase activity"/>
    <property type="evidence" value="ECO:0007669"/>
    <property type="project" value="TreeGrafter"/>
</dbReference>
<evidence type="ECO:0000313" key="5">
    <source>
        <dbReference type="Proteomes" id="UP001472866"/>
    </source>
</evidence>
<evidence type="ECO:0000313" key="4">
    <source>
        <dbReference type="EMBL" id="WZN65246.1"/>
    </source>
</evidence>
<evidence type="ECO:0000256" key="2">
    <source>
        <dbReference type="ARBA" id="ARBA00022801"/>
    </source>
</evidence>
<evidence type="ECO:0000259" key="3">
    <source>
        <dbReference type="Pfam" id="PF02230"/>
    </source>
</evidence>